<organism evidence="9 10">
    <name type="scientific">Capronia coronata CBS 617.96</name>
    <dbReference type="NCBI Taxonomy" id="1182541"/>
    <lineage>
        <taxon>Eukaryota</taxon>
        <taxon>Fungi</taxon>
        <taxon>Dikarya</taxon>
        <taxon>Ascomycota</taxon>
        <taxon>Pezizomycotina</taxon>
        <taxon>Eurotiomycetes</taxon>
        <taxon>Chaetothyriomycetidae</taxon>
        <taxon>Chaetothyriales</taxon>
        <taxon>Herpotrichiellaceae</taxon>
        <taxon>Capronia</taxon>
    </lineage>
</organism>
<keyword evidence="4" id="KW-0805">Transcription regulation</keyword>
<feature type="region of interest" description="Disordered" evidence="7">
    <location>
        <begin position="344"/>
        <end position="419"/>
    </location>
</feature>
<evidence type="ECO:0000256" key="7">
    <source>
        <dbReference type="SAM" id="MobiDB-lite"/>
    </source>
</evidence>
<reference evidence="9 10" key="1">
    <citation type="submission" date="2013-03" db="EMBL/GenBank/DDBJ databases">
        <title>The Genome Sequence of Capronia coronata CBS 617.96.</title>
        <authorList>
            <consortium name="The Broad Institute Genomics Platform"/>
            <person name="Cuomo C."/>
            <person name="de Hoog S."/>
            <person name="Gorbushina A."/>
            <person name="Walker B."/>
            <person name="Young S.K."/>
            <person name="Zeng Q."/>
            <person name="Gargeya S."/>
            <person name="Fitzgerald M."/>
            <person name="Haas B."/>
            <person name="Abouelleil A."/>
            <person name="Allen A.W."/>
            <person name="Alvarado L."/>
            <person name="Arachchi H.M."/>
            <person name="Berlin A.M."/>
            <person name="Chapman S.B."/>
            <person name="Gainer-Dewar J."/>
            <person name="Goldberg J."/>
            <person name="Griggs A."/>
            <person name="Gujja S."/>
            <person name="Hansen M."/>
            <person name="Howarth C."/>
            <person name="Imamovic A."/>
            <person name="Ireland A."/>
            <person name="Larimer J."/>
            <person name="McCowan C."/>
            <person name="Murphy C."/>
            <person name="Pearson M."/>
            <person name="Poon T.W."/>
            <person name="Priest M."/>
            <person name="Roberts A."/>
            <person name="Saif S."/>
            <person name="Shea T."/>
            <person name="Sisk P."/>
            <person name="Sykes S."/>
            <person name="Wortman J."/>
            <person name="Nusbaum C."/>
            <person name="Birren B."/>
        </authorList>
    </citation>
    <scope>NUCLEOTIDE SEQUENCE [LARGE SCALE GENOMIC DNA]</scope>
    <source>
        <strain evidence="9 10">CBS 617.96</strain>
    </source>
</reference>
<feature type="region of interest" description="Disordered" evidence="7">
    <location>
        <begin position="447"/>
        <end position="473"/>
    </location>
</feature>
<feature type="compositionally biased region" description="Basic residues" evidence="7">
    <location>
        <begin position="1281"/>
        <end position="1295"/>
    </location>
</feature>
<feature type="compositionally biased region" description="Pro residues" evidence="7">
    <location>
        <begin position="1547"/>
        <end position="1557"/>
    </location>
</feature>
<feature type="compositionally biased region" description="Basic and acidic residues" evidence="7">
    <location>
        <begin position="1502"/>
        <end position="1511"/>
    </location>
</feature>
<gene>
    <name evidence="9" type="ORF">A1O1_02700</name>
</gene>
<dbReference type="GeneID" id="19157599"/>
<dbReference type="HOGENOM" id="CLU_000799_1_1_1"/>
<feature type="compositionally biased region" description="Polar residues" evidence="7">
    <location>
        <begin position="1129"/>
        <end position="1151"/>
    </location>
</feature>
<dbReference type="eggNOG" id="ENOG502QVI0">
    <property type="taxonomic scope" value="Eukaryota"/>
</dbReference>
<keyword evidence="2" id="KW-0597">Phosphoprotein</keyword>
<evidence type="ECO:0000256" key="1">
    <source>
        <dbReference type="ARBA" id="ARBA00004123"/>
    </source>
</evidence>
<evidence type="ECO:0000256" key="3">
    <source>
        <dbReference type="ARBA" id="ARBA00022884"/>
    </source>
</evidence>
<proteinExistence type="predicted"/>
<dbReference type="PANTHER" id="PTHR15528:SF11">
    <property type="entry name" value="FI18188P1"/>
    <property type="match status" value="1"/>
</dbReference>
<dbReference type="Pfam" id="PF23774">
    <property type="entry name" value="TPR_GEMI5"/>
    <property type="match status" value="1"/>
</dbReference>
<feature type="compositionally biased region" description="Basic residues" evidence="7">
    <location>
        <begin position="1157"/>
        <end position="1170"/>
    </location>
</feature>
<dbReference type="InterPro" id="IPR036322">
    <property type="entry name" value="WD40_repeat_dom_sf"/>
</dbReference>
<feature type="compositionally biased region" description="Polar residues" evidence="7">
    <location>
        <begin position="1598"/>
        <end position="1607"/>
    </location>
</feature>
<evidence type="ECO:0000256" key="5">
    <source>
        <dbReference type="ARBA" id="ARBA00023163"/>
    </source>
</evidence>
<keyword evidence="5" id="KW-0804">Transcription</keyword>
<dbReference type="InterPro" id="IPR056421">
    <property type="entry name" value="TPR_GEMI5"/>
</dbReference>
<evidence type="ECO:0000259" key="8">
    <source>
        <dbReference type="Pfam" id="PF23774"/>
    </source>
</evidence>
<dbReference type="GO" id="GO:0003712">
    <property type="term" value="F:transcription coregulator activity"/>
    <property type="evidence" value="ECO:0007669"/>
    <property type="project" value="InterPro"/>
</dbReference>
<dbReference type="InterPro" id="IPR034605">
    <property type="entry name" value="PGC-1"/>
</dbReference>
<dbReference type="RefSeq" id="XP_007721800.1">
    <property type="nucleotide sequence ID" value="XM_007723610.1"/>
</dbReference>
<feature type="region of interest" description="Disordered" evidence="7">
    <location>
        <begin position="1052"/>
        <end position="1110"/>
    </location>
</feature>
<comment type="subcellular location">
    <subcellularLocation>
        <location evidence="1">Nucleus</location>
    </subcellularLocation>
</comment>
<dbReference type="Gene3D" id="2.130.10.10">
    <property type="entry name" value="YVTN repeat-like/Quinoprotein amine dehydrogenase"/>
    <property type="match status" value="1"/>
</dbReference>
<keyword evidence="3" id="KW-0694">RNA-binding</keyword>
<feature type="region of interest" description="Disordered" evidence="7">
    <location>
        <begin position="949"/>
        <end position="1005"/>
    </location>
</feature>
<evidence type="ECO:0000256" key="2">
    <source>
        <dbReference type="ARBA" id="ARBA00022553"/>
    </source>
</evidence>
<dbReference type="GO" id="GO:0003723">
    <property type="term" value="F:RNA binding"/>
    <property type="evidence" value="ECO:0007669"/>
    <property type="project" value="UniProtKB-KW"/>
</dbReference>
<feature type="compositionally biased region" description="Basic and acidic residues" evidence="7">
    <location>
        <begin position="374"/>
        <end position="392"/>
    </location>
</feature>
<feature type="compositionally biased region" description="Polar residues" evidence="7">
    <location>
        <begin position="1649"/>
        <end position="1659"/>
    </location>
</feature>
<dbReference type="OrthoDB" id="7326421at2759"/>
<dbReference type="FunFam" id="2.130.10.10:FF:000577">
    <property type="entry name" value="WD domain G-beta repeat protein"/>
    <property type="match status" value="1"/>
</dbReference>
<evidence type="ECO:0000313" key="9">
    <source>
        <dbReference type="EMBL" id="EXJ94306.1"/>
    </source>
</evidence>
<feature type="region of interest" description="Disordered" evidence="7">
    <location>
        <begin position="1444"/>
        <end position="1559"/>
    </location>
</feature>
<dbReference type="SUPFAM" id="SSF50978">
    <property type="entry name" value="WD40 repeat-like"/>
    <property type="match status" value="1"/>
</dbReference>
<dbReference type="Proteomes" id="UP000019484">
    <property type="component" value="Unassembled WGS sequence"/>
</dbReference>
<feature type="compositionally biased region" description="Basic and acidic residues" evidence="7">
    <location>
        <begin position="1218"/>
        <end position="1239"/>
    </location>
</feature>
<feature type="region of interest" description="Disordered" evidence="7">
    <location>
        <begin position="1590"/>
        <end position="1671"/>
    </location>
</feature>
<evidence type="ECO:0000313" key="10">
    <source>
        <dbReference type="Proteomes" id="UP000019484"/>
    </source>
</evidence>
<sequence>MSGTAGVSRQWSVSNKLRGAAHPMGPDVRSRAEDMPFEPCASTASLVLFAQGSTILCLHHDTLAVERRFEKHSKDIQLIAADSVSETGTGRLVVSYDVAQTAIVWDLLTGEQLSRFVSYETLKVAHWMRNGNIVFGNAKGEVILFEPPTSDHISARTIFDPITAIAPSQDCKTYAIGYNNGSILLAALQPSFTILHTLTTSRAPSPIASLTWHASSSKQKSDMLATQTADGDLRVWSVSKPPTAEAPRVIRALKRSDTFVPGRNWITWSKNGRIVQFSEGKTCAWDVRTKHVTSAPIPTVDGVRGIAAHGPTGTLFTLGPDYTVQQYDVERAVMVANVRHMPITIPPTPPEEGRGPMWTTPQSEEDLASAPAHTRRDLRANEVGRHEWKDTHVPSPQSTKAGSQNTGLKLGGSDMVSPAGRTEYTTTTFDTGVQSQSTLNQPVQSFNQGYQQQSPVTAKSTKKGSRLRQEVVMSPEEQPVVDLLPFTRARLHDVPYRQPASMDDALLTPHDLRRQMLKVVFGWEEDIQDLIRDELSRHANGSQNAIFLAKWLDEDPDYLAEILGSTGLTSNLDWMLLALGTISNQVGAKKITQVFIEKLLSKGDVHAAATLLLALGDRSDAIEVYVTRNQYMEAVLLTCLVTPDDWQRQSYLVRRWGEHVVENSQQALAIRCFSCTGVEPSDPWTSPQAQIATQSLLQPVLSPAMPQVEPLQPLQYPAIFHKTLERRRTLDTPTPVAMPPPPLLPAQPPPHAPYRTATAQGTSAAPQTAALKLVTSFGSQSSNTFKFPGLKPDDRTPTVGAAVTPIAESAIDRSALSPGGLGSYRLNNTRSINSALSGKTATPGGFQPSRLPSIGETPVDVEAPQFPSAIPPRSFSVPVELAATKPGDNDGLTTSINHTSQVGKQGLMLLTSARYEPVATPIGETPQTALGPHTAVRFPDSTSRVAARDAGEMDVSRVRTGSRSRKPDGLSIQTSVNEVKARQESLPANSYAESIGRPTTTGSYTNTQLETSIDLTSAPTTGQSHRSVKSPMVTARSMDPFISSLEQAQYLGKHSRARGYSSNSKNSREDLSDRKKGRATNADEGSGRDARRTIPAAKRSPSSPIPMSPEDVRMYSTSVESFESMYGSNLSGMDRTSTPASISKLSRHGSQSTTTGTKHRHRSHSRRTGTRSKTGSRGTSRQHSPDITLISPRGRSSSRQENPGHRSPSSPRPMIPSEEDRRSRFDEGSAMRLVSLDRHRLQRSTSRQPERGTSARQDPSPDRRRPRTRSRSRRAEEASLYRRRSRSEGKKRRRRPSEVTSERSARGNMNLMPETLSQEDAESSSHPQFSTSRSRREFAAERLEARRQSLARRPSAPNVLLPSQLAYHSKSASTGNAPPLARAYTDDSSTRALGHEQQTGVDMSWIIAAKDRSGTPRTMPEAAIIPEGEPGFATTTVELLASDVYRPPTRDVPSRPGSARAAASVEVLSHMPKHPAYDSRIGNSRASSKGPEGRGSSRSRGTSKDRTRASPRDAPPMSVGPAEGVSYTGSPPQQHPPILPELQHLAAPPPPPPPPKLPMLLNTLSLSNLRAFEAEAVDVPLPMSADPGGLSEAPYSGRSLSAASMSTGHRRGRSGNETSGGPNQLLGKIRNLAGRVRSPSRGRRGDDNQAMSPRSNTDQIAPYESILSAMT</sequence>
<feature type="compositionally biased region" description="Polar residues" evidence="7">
    <location>
        <begin position="394"/>
        <end position="407"/>
    </location>
</feature>
<dbReference type="GO" id="GO:0005634">
    <property type="term" value="C:nucleus"/>
    <property type="evidence" value="ECO:0007669"/>
    <property type="project" value="UniProtKB-SubCell"/>
</dbReference>
<comment type="caution">
    <text evidence="9">The sequence shown here is derived from an EMBL/GenBank/DDBJ whole genome shotgun (WGS) entry which is preliminary data.</text>
</comment>
<feature type="region of interest" description="Disordered" evidence="7">
    <location>
        <begin position="1129"/>
        <end position="1338"/>
    </location>
</feature>
<evidence type="ECO:0000256" key="4">
    <source>
        <dbReference type="ARBA" id="ARBA00023015"/>
    </source>
</evidence>
<dbReference type="PANTHER" id="PTHR15528">
    <property type="entry name" value="PEROXISOME PROLIFERATOR ACTIVATED RECEPTOR GAMMA COACTIVATOR 1 PGC-1 -RELATED"/>
    <property type="match status" value="1"/>
</dbReference>
<dbReference type="STRING" id="1182541.W9YYE1"/>
<dbReference type="InterPro" id="IPR015943">
    <property type="entry name" value="WD40/YVTN_repeat-like_dom_sf"/>
</dbReference>
<protein>
    <recommendedName>
        <fullName evidence="8">Gem-associated protein 5 TPR domain-containing protein</fullName>
    </recommendedName>
</protein>
<feature type="domain" description="Gem-associated protein 5 TPR" evidence="8">
    <location>
        <begin position="520"/>
        <end position="673"/>
    </location>
</feature>
<dbReference type="GO" id="GO:0045944">
    <property type="term" value="P:positive regulation of transcription by RNA polymerase II"/>
    <property type="evidence" value="ECO:0007669"/>
    <property type="project" value="TreeGrafter"/>
</dbReference>
<keyword evidence="10" id="KW-1185">Reference proteome</keyword>
<feature type="compositionally biased region" description="Low complexity" evidence="7">
    <location>
        <begin position="1454"/>
        <end position="1464"/>
    </location>
</feature>
<feature type="compositionally biased region" description="Polar residues" evidence="7">
    <location>
        <begin position="986"/>
        <end position="1005"/>
    </location>
</feature>
<feature type="compositionally biased region" description="Polar residues" evidence="7">
    <location>
        <begin position="447"/>
        <end position="459"/>
    </location>
</feature>
<dbReference type="EMBL" id="AMWN01000002">
    <property type="protein sequence ID" value="EXJ94306.1"/>
    <property type="molecule type" value="Genomic_DNA"/>
</dbReference>
<feature type="compositionally biased region" description="Low complexity" evidence="7">
    <location>
        <begin position="1487"/>
        <end position="1500"/>
    </location>
</feature>
<evidence type="ECO:0000256" key="6">
    <source>
        <dbReference type="ARBA" id="ARBA00023242"/>
    </source>
</evidence>
<keyword evidence="6" id="KW-0539">Nucleus</keyword>
<feature type="compositionally biased region" description="Basic and acidic residues" evidence="7">
    <location>
        <begin position="1296"/>
        <end position="1305"/>
    </location>
</feature>
<feature type="compositionally biased region" description="Low complexity" evidence="7">
    <location>
        <begin position="1171"/>
        <end position="1181"/>
    </location>
</feature>
<name>W9YYE1_9EURO</name>
<accession>W9YYE1</accession>